<dbReference type="Pfam" id="PF13579">
    <property type="entry name" value="Glyco_trans_4_4"/>
    <property type="match status" value="1"/>
</dbReference>
<evidence type="ECO:0000256" key="1">
    <source>
        <dbReference type="ARBA" id="ARBA00022679"/>
    </source>
</evidence>
<evidence type="ECO:0000259" key="4">
    <source>
        <dbReference type="Pfam" id="PF13579"/>
    </source>
</evidence>
<keyword evidence="2" id="KW-0472">Membrane</keyword>
<dbReference type="InterPro" id="IPR001296">
    <property type="entry name" value="Glyco_trans_1"/>
</dbReference>
<feature type="transmembrane region" description="Helical" evidence="2">
    <location>
        <begin position="85"/>
        <end position="103"/>
    </location>
</feature>
<sequence length="347" mass="39734">MDAREKTGRKKVTIVGTIPPPIGGVSVFISRLLPKLQEKYDVVLWDTKKKSKAKEGRHSILTPFNSKLLTLAWVIWMVLRVRPRYLHFHFSNVISLVFLALILKPTGSRFAVTLHHGRLEHGVVQRFLVKSLRTRIASRIDRFHALNEDQRLYFQDSLGIPPHRISVFNTHLMPVTISFLSKAECENVRYVLTSGVGVRENRFDQLIRYWVGKKPDLDLYISCYGNKDQEYISELKSAASQSKRISFLPEMSELEFNRYLSNSALYVRPAEVDSFGIVAADAICFGVPVLASDACKRADGCVVYKNKDYSQMATLLDRMLKVVHTTKFSPSDNWPKIARFYDEFLAD</sequence>
<feature type="domain" description="Glycosyl transferase family 1" evidence="3">
    <location>
        <begin position="186"/>
        <end position="296"/>
    </location>
</feature>
<keyword evidence="2" id="KW-0812">Transmembrane</keyword>
<dbReference type="GO" id="GO:0009103">
    <property type="term" value="P:lipopolysaccharide biosynthetic process"/>
    <property type="evidence" value="ECO:0007669"/>
    <property type="project" value="TreeGrafter"/>
</dbReference>
<keyword evidence="6" id="KW-1185">Reference proteome</keyword>
<feature type="domain" description="Glycosyltransferase subfamily 4-like N-terminal" evidence="4">
    <location>
        <begin position="68"/>
        <end position="168"/>
    </location>
</feature>
<accession>A0A4R6VDM2</accession>
<feature type="transmembrane region" description="Helical" evidence="2">
    <location>
        <begin position="60"/>
        <end position="79"/>
    </location>
</feature>
<name>A0A4R6VDM2_9HYPH</name>
<dbReference type="Pfam" id="PF00534">
    <property type="entry name" value="Glycos_transf_1"/>
    <property type="match status" value="1"/>
</dbReference>
<dbReference type="Proteomes" id="UP000295391">
    <property type="component" value="Unassembled WGS sequence"/>
</dbReference>
<dbReference type="SUPFAM" id="SSF53756">
    <property type="entry name" value="UDP-Glycosyltransferase/glycogen phosphorylase"/>
    <property type="match status" value="1"/>
</dbReference>
<dbReference type="CDD" id="cd03801">
    <property type="entry name" value="GT4_PimA-like"/>
    <property type="match status" value="1"/>
</dbReference>
<keyword evidence="2" id="KW-1133">Transmembrane helix</keyword>
<dbReference type="RefSeq" id="WP_133573933.1">
    <property type="nucleotide sequence ID" value="NZ_SNYR01000004.1"/>
</dbReference>
<dbReference type="EMBL" id="SNYR01000004">
    <property type="protein sequence ID" value="TDQ60441.1"/>
    <property type="molecule type" value="Genomic_DNA"/>
</dbReference>
<dbReference type="Gene3D" id="3.40.50.2000">
    <property type="entry name" value="Glycogen Phosphorylase B"/>
    <property type="match status" value="2"/>
</dbReference>
<dbReference type="GO" id="GO:0016757">
    <property type="term" value="F:glycosyltransferase activity"/>
    <property type="evidence" value="ECO:0007669"/>
    <property type="project" value="InterPro"/>
</dbReference>
<proteinExistence type="predicted"/>
<keyword evidence="1 5" id="KW-0808">Transferase</keyword>
<evidence type="ECO:0000313" key="6">
    <source>
        <dbReference type="Proteomes" id="UP000295391"/>
    </source>
</evidence>
<protein>
    <submittedName>
        <fullName evidence="5">Glycosyltransferase involved in cell wall biosynthesis</fullName>
    </submittedName>
</protein>
<gene>
    <name evidence="5" type="ORF">ATL17_3328</name>
</gene>
<dbReference type="AlphaFoldDB" id="A0A4R6VDM2"/>
<comment type="caution">
    <text evidence="5">The sequence shown here is derived from an EMBL/GenBank/DDBJ whole genome shotgun (WGS) entry which is preliminary data.</text>
</comment>
<evidence type="ECO:0000256" key="2">
    <source>
        <dbReference type="SAM" id="Phobius"/>
    </source>
</evidence>
<dbReference type="PANTHER" id="PTHR46401:SF2">
    <property type="entry name" value="GLYCOSYLTRANSFERASE WBBK-RELATED"/>
    <property type="match status" value="1"/>
</dbReference>
<reference evidence="5 6" key="1">
    <citation type="submission" date="2019-03" db="EMBL/GenBank/DDBJ databases">
        <title>Genomic Encyclopedia of Type Strains, Phase III (KMG-III): the genomes of soil and plant-associated and newly described type strains.</title>
        <authorList>
            <person name="Whitman W."/>
        </authorList>
    </citation>
    <scope>NUCLEOTIDE SEQUENCE [LARGE SCALE GENOMIC DNA]</scope>
    <source>
        <strain evidence="5 6">CGMCC 1.7002</strain>
    </source>
</reference>
<evidence type="ECO:0000313" key="5">
    <source>
        <dbReference type="EMBL" id="TDQ60441.1"/>
    </source>
</evidence>
<dbReference type="OrthoDB" id="9801609at2"/>
<dbReference type="InterPro" id="IPR028098">
    <property type="entry name" value="Glyco_trans_4-like_N"/>
</dbReference>
<dbReference type="PANTHER" id="PTHR46401">
    <property type="entry name" value="GLYCOSYLTRANSFERASE WBBK-RELATED"/>
    <property type="match status" value="1"/>
</dbReference>
<organism evidence="5 6">
    <name type="scientific">Maritalea mobilis</name>
    <dbReference type="NCBI Taxonomy" id="483324"/>
    <lineage>
        <taxon>Bacteria</taxon>
        <taxon>Pseudomonadati</taxon>
        <taxon>Pseudomonadota</taxon>
        <taxon>Alphaproteobacteria</taxon>
        <taxon>Hyphomicrobiales</taxon>
        <taxon>Devosiaceae</taxon>
        <taxon>Maritalea</taxon>
    </lineage>
</organism>
<evidence type="ECO:0000259" key="3">
    <source>
        <dbReference type="Pfam" id="PF00534"/>
    </source>
</evidence>